<evidence type="ECO:0000256" key="1">
    <source>
        <dbReference type="SAM" id="MobiDB-lite"/>
    </source>
</evidence>
<feature type="signal peptide" evidence="2">
    <location>
        <begin position="1"/>
        <end position="18"/>
    </location>
</feature>
<gene>
    <name evidence="3" type="ORF">ABS766_03270</name>
</gene>
<evidence type="ECO:0000313" key="4">
    <source>
        <dbReference type="Proteomes" id="UP001629156"/>
    </source>
</evidence>
<comment type="caution">
    <text evidence="3">The sequence shown here is derived from an EMBL/GenBank/DDBJ whole genome shotgun (WGS) entry which is preliminary data.</text>
</comment>
<dbReference type="RefSeq" id="WP_408083684.1">
    <property type="nucleotide sequence ID" value="NZ_JBELPZ010000002.1"/>
</dbReference>
<feature type="compositionally biased region" description="Polar residues" evidence="1">
    <location>
        <begin position="33"/>
        <end position="45"/>
    </location>
</feature>
<accession>A0ABW8YT09</accession>
<evidence type="ECO:0000256" key="2">
    <source>
        <dbReference type="SAM" id="SignalP"/>
    </source>
</evidence>
<feature type="region of interest" description="Disordered" evidence="1">
    <location>
        <begin position="23"/>
        <end position="52"/>
    </location>
</feature>
<evidence type="ECO:0008006" key="5">
    <source>
        <dbReference type="Google" id="ProtNLM"/>
    </source>
</evidence>
<keyword evidence="4" id="KW-1185">Reference proteome</keyword>
<proteinExistence type="predicted"/>
<organism evidence="3 4">
    <name type="scientific">Flavobacterium rhizosphaerae</name>
    <dbReference type="NCBI Taxonomy" id="3163298"/>
    <lineage>
        <taxon>Bacteria</taxon>
        <taxon>Pseudomonadati</taxon>
        <taxon>Bacteroidota</taxon>
        <taxon>Flavobacteriia</taxon>
        <taxon>Flavobacteriales</taxon>
        <taxon>Flavobacteriaceae</taxon>
        <taxon>Flavobacterium</taxon>
    </lineage>
</organism>
<name>A0ABW8YT09_9FLAO</name>
<evidence type="ECO:0000313" key="3">
    <source>
        <dbReference type="EMBL" id="MFL9843434.1"/>
    </source>
</evidence>
<dbReference type="EMBL" id="JBELPZ010000002">
    <property type="protein sequence ID" value="MFL9843434.1"/>
    <property type="molecule type" value="Genomic_DNA"/>
</dbReference>
<feature type="chain" id="PRO_5046009999" description="Secreted protein" evidence="2">
    <location>
        <begin position="19"/>
        <end position="220"/>
    </location>
</feature>
<keyword evidence="2" id="KW-0732">Signal</keyword>
<sequence length="220" mass="24725">MKKVFILLFIFIGFSAAAQGDGPKGGIAIPKTPDTQIEPSNTMVSPDSPFKLEPEKKQDYNYPVFRVGEKKSEFSMYDDSDKFVNRTEEYADRTKVSPKGESNEAYRGNQFFGEVRTDAKYVQVMARDFEYVDGDRIKVLVNGRIVVPEIILDSSFKGVQITLDEGFNKIDFEALNQGTSGPNTAEFRVFDDKENVISSNQWNLATGFKATVIVVKEAKQ</sequence>
<protein>
    <recommendedName>
        <fullName evidence="5">Secreted protein</fullName>
    </recommendedName>
</protein>
<reference evidence="3 4" key="1">
    <citation type="submission" date="2024-06" db="EMBL/GenBank/DDBJ databases">
        <authorList>
            <person name="Kaempfer P."/>
            <person name="Viver T."/>
        </authorList>
    </citation>
    <scope>NUCLEOTIDE SEQUENCE [LARGE SCALE GENOMIC DNA]</scope>
    <source>
        <strain evidence="3 4">ST-119</strain>
    </source>
</reference>
<dbReference type="Proteomes" id="UP001629156">
    <property type="component" value="Unassembled WGS sequence"/>
</dbReference>